<dbReference type="InterPro" id="IPR011701">
    <property type="entry name" value="MFS"/>
</dbReference>
<feature type="transmembrane region" description="Helical" evidence="4">
    <location>
        <begin position="42"/>
        <end position="63"/>
    </location>
</feature>
<dbReference type="Gene3D" id="1.20.1250.20">
    <property type="entry name" value="MFS general substrate transporter like domains"/>
    <property type="match status" value="2"/>
</dbReference>
<dbReference type="PANTHER" id="PTHR43129">
    <property type="entry name" value="FOSMIDOMYCIN RESISTANCE PROTEIN"/>
    <property type="match status" value="1"/>
</dbReference>
<comment type="caution">
    <text evidence="6">The sequence shown here is derived from an EMBL/GenBank/DDBJ whole genome shotgun (WGS) entry which is preliminary data.</text>
</comment>
<dbReference type="GO" id="GO:0005886">
    <property type="term" value="C:plasma membrane"/>
    <property type="evidence" value="ECO:0007669"/>
    <property type="project" value="TreeGrafter"/>
</dbReference>
<feature type="transmembrane region" description="Helical" evidence="4">
    <location>
        <begin position="385"/>
        <end position="407"/>
    </location>
</feature>
<organism evidence="6 7">
    <name type="scientific">Oceanibaculum indicum</name>
    <dbReference type="NCBI Taxonomy" id="526216"/>
    <lineage>
        <taxon>Bacteria</taxon>
        <taxon>Pseudomonadati</taxon>
        <taxon>Pseudomonadota</taxon>
        <taxon>Alphaproteobacteria</taxon>
        <taxon>Rhodospirillales</taxon>
        <taxon>Oceanibaculaceae</taxon>
        <taxon>Oceanibaculum</taxon>
    </lineage>
</organism>
<feature type="transmembrane region" description="Helical" evidence="4">
    <location>
        <begin position="293"/>
        <end position="313"/>
    </location>
</feature>
<name>A0A420WHM9_9PROT</name>
<dbReference type="SUPFAM" id="SSF103473">
    <property type="entry name" value="MFS general substrate transporter"/>
    <property type="match status" value="1"/>
</dbReference>
<feature type="transmembrane region" description="Helical" evidence="4">
    <location>
        <begin position="268"/>
        <end position="286"/>
    </location>
</feature>
<dbReference type="PROSITE" id="PS50850">
    <property type="entry name" value="MFS"/>
    <property type="match status" value="1"/>
</dbReference>
<feature type="transmembrane region" description="Helical" evidence="4">
    <location>
        <begin position="222"/>
        <end position="248"/>
    </location>
</feature>
<feature type="transmembrane region" description="Helical" evidence="4">
    <location>
        <begin position="355"/>
        <end position="373"/>
    </location>
</feature>
<sequence length="410" mass="42231">MDASVALPRSDTKVIGLISTAHFLSHVYMLVLPPLFPLLKDVYGVSFAALGLALTVFNVATGLTQAPMGFLVDRFGARAILIAGLIVEAIAFMMIGLFPSYWALIALMAVAGLANAVYHPADYTILSASVDGKRMGRAFSIHTFAGYFGFAVAPVMMVFLLGAVGWQMALVIAGGAGLAVALVLMAFSGVLKDETPAGAQAGGRKPKPEESASASGPQGIKLLLSLPVIMGFLFFVGISMTNGGFTSFGVSALVTIYEAPLAQANVPLTAYLFASAAGVLAGGWVADRTNRHSLVAGGCFLLVGLFVACVAAFSPSLAVVGVLFALAGFFSGMVAPSRDMMIRAVTPAGSTGKVFGFVSTGFNLGGAITPLMFGLLLDRVADPSILFWVIAGLSVATIATVLTAGNVSRR</sequence>
<keyword evidence="1 4" id="KW-0812">Transmembrane</keyword>
<feature type="transmembrane region" description="Helical" evidence="4">
    <location>
        <begin position="139"/>
        <end position="160"/>
    </location>
</feature>
<dbReference type="InterPro" id="IPR036259">
    <property type="entry name" value="MFS_trans_sf"/>
</dbReference>
<accession>A0A420WHM9</accession>
<keyword evidence="2 4" id="KW-1133">Transmembrane helix</keyword>
<feature type="transmembrane region" description="Helical" evidence="4">
    <location>
        <begin position="75"/>
        <end position="95"/>
    </location>
</feature>
<evidence type="ECO:0000259" key="5">
    <source>
        <dbReference type="PROSITE" id="PS50850"/>
    </source>
</evidence>
<dbReference type="EMBL" id="RBIG01000002">
    <property type="protein sequence ID" value="RKQ70472.1"/>
    <property type="molecule type" value="Genomic_DNA"/>
</dbReference>
<protein>
    <submittedName>
        <fullName evidence="6">Sugar phosphate permease</fullName>
    </submittedName>
</protein>
<evidence type="ECO:0000313" key="7">
    <source>
        <dbReference type="Proteomes" id="UP000277424"/>
    </source>
</evidence>
<reference evidence="6 7" key="1">
    <citation type="submission" date="2018-10" db="EMBL/GenBank/DDBJ databases">
        <title>Comparative analysis of microorganisms from saline springs in Andes Mountain Range, Colombia.</title>
        <authorList>
            <person name="Rubin E."/>
        </authorList>
    </citation>
    <scope>NUCLEOTIDE SEQUENCE [LARGE SCALE GENOMIC DNA]</scope>
    <source>
        <strain evidence="6 7">USBA 36</strain>
    </source>
</reference>
<evidence type="ECO:0000256" key="3">
    <source>
        <dbReference type="ARBA" id="ARBA00023136"/>
    </source>
</evidence>
<feature type="domain" description="Major facilitator superfamily (MFS) profile" evidence="5">
    <location>
        <begin position="14"/>
        <end position="409"/>
    </location>
</feature>
<dbReference type="PANTHER" id="PTHR43129:SF1">
    <property type="entry name" value="FOSMIDOMYCIN RESISTANCE PROTEIN"/>
    <property type="match status" value="1"/>
</dbReference>
<evidence type="ECO:0000256" key="1">
    <source>
        <dbReference type="ARBA" id="ARBA00022692"/>
    </source>
</evidence>
<proteinExistence type="predicted"/>
<dbReference type="AlphaFoldDB" id="A0A420WHM9"/>
<dbReference type="RefSeq" id="WP_121220267.1">
    <property type="nucleotide sequence ID" value="NZ_RBIG01000002.1"/>
</dbReference>
<dbReference type="OrthoDB" id="8894129at2"/>
<dbReference type="InterPro" id="IPR020846">
    <property type="entry name" value="MFS_dom"/>
</dbReference>
<evidence type="ECO:0000256" key="2">
    <source>
        <dbReference type="ARBA" id="ARBA00022989"/>
    </source>
</evidence>
<feature type="transmembrane region" description="Helical" evidence="4">
    <location>
        <begin position="166"/>
        <end position="187"/>
    </location>
</feature>
<dbReference type="GO" id="GO:0022857">
    <property type="term" value="F:transmembrane transporter activity"/>
    <property type="evidence" value="ECO:0007669"/>
    <property type="project" value="InterPro"/>
</dbReference>
<gene>
    <name evidence="6" type="ORF">BCL74_2420</name>
</gene>
<dbReference type="Pfam" id="PF07690">
    <property type="entry name" value="MFS_1"/>
    <property type="match status" value="1"/>
</dbReference>
<keyword evidence="3 4" id="KW-0472">Membrane</keyword>
<evidence type="ECO:0000256" key="4">
    <source>
        <dbReference type="SAM" id="Phobius"/>
    </source>
</evidence>
<feature type="transmembrane region" description="Helical" evidence="4">
    <location>
        <begin position="319"/>
        <end position="335"/>
    </location>
</feature>
<evidence type="ECO:0000313" key="6">
    <source>
        <dbReference type="EMBL" id="RKQ70472.1"/>
    </source>
</evidence>
<dbReference type="Proteomes" id="UP000277424">
    <property type="component" value="Unassembled WGS sequence"/>
</dbReference>
<feature type="transmembrane region" description="Helical" evidence="4">
    <location>
        <begin position="14"/>
        <end position="36"/>
    </location>
</feature>